<keyword evidence="11" id="KW-1185">Reference proteome</keyword>
<dbReference type="Proteomes" id="UP001566132">
    <property type="component" value="Unassembled WGS sequence"/>
</dbReference>
<dbReference type="Gene3D" id="3.20.20.100">
    <property type="entry name" value="NADP-dependent oxidoreductase domain"/>
    <property type="match status" value="1"/>
</dbReference>
<comment type="caution">
    <text evidence="10">The sequence shown here is derived from an EMBL/GenBank/DDBJ whole genome shotgun (WGS) entry which is preliminary data.</text>
</comment>
<protein>
    <recommendedName>
        <fullName evidence="7">GCS light chain</fullName>
    </recommendedName>
    <alternativeName>
        <fullName evidence="5">Gamma-ECS regulatory subunit</fullName>
    </alternativeName>
    <alternativeName>
        <fullName evidence="8">Gamma-glutamylcysteine synthetase regulatory subunit</fullName>
    </alternativeName>
    <alternativeName>
        <fullName evidence="6">Glutamate--cysteine ligase modifier subunit</fullName>
    </alternativeName>
</protein>
<name>A0ABD1ERW5_HYPHA</name>
<dbReference type="AlphaFoldDB" id="A0ABD1ERW5"/>
<comment type="pathway">
    <text evidence="1">Sulfur metabolism; glutathione biosynthesis; glutathione from L-cysteine and L-glutamate: step 1/2.</text>
</comment>
<proteinExistence type="inferred from homology"/>
<comment type="similarity">
    <text evidence="2">Belongs to the aldo/keto reductase family. Glutamate--cysteine ligase light chain subfamily.</text>
</comment>
<sequence>MNSNGLGIDGKVIFSTGNIMSIDDITKKPSQNATQELIEAIKYTIKEYGKQTDRVEYADHSRIISRPDDIQGKIQENNIDDLKIGIKIFLTECNEDNLKEALEIALKQQLNVASVADVIVSFKKELQEDKRDNLDEIKRIWKFLEGYVQMGTVGELGIADIEEATFKELFEWSKVKPSIIQINLATCCVVPPTLQSFCKEKDIKLFTHSDSSDILPSQSIEEIFNKPLILQWAVRFTVHIKCRGVLTIKGYCLCIT</sequence>
<dbReference type="InterPro" id="IPR036812">
    <property type="entry name" value="NAD(P)_OxRdtase_dom_sf"/>
</dbReference>
<gene>
    <name evidence="10" type="ORF">ABEB36_006832</name>
</gene>
<comment type="subunit">
    <text evidence="3">Heterodimer of a catalytic heavy chain and a regulatory light chain.</text>
</comment>
<dbReference type="InterPro" id="IPR023210">
    <property type="entry name" value="NADP_OxRdtase_dom"/>
</dbReference>
<evidence type="ECO:0000313" key="11">
    <source>
        <dbReference type="Proteomes" id="UP001566132"/>
    </source>
</evidence>
<dbReference type="PANTHER" id="PTHR13295">
    <property type="entry name" value="GLUTAMATE CYSTEINE LIGASE REGULATORY SUBUNIT"/>
    <property type="match status" value="1"/>
</dbReference>
<dbReference type="SUPFAM" id="SSF51430">
    <property type="entry name" value="NAD(P)-linked oxidoreductase"/>
    <property type="match status" value="1"/>
</dbReference>
<dbReference type="InterPro" id="IPR032963">
    <property type="entry name" value="Gclm"/>
</dbReference>
<keyword evidence="4" id="KW-0317">Glutathione biosynthesis</keyword>
<dbReference type="GO" id="GO:0006750">
    <property type="term" value="P:glutathione biosynthetic process"/>
    <property type="evidence" value="ECO:0007669"/>
    <property type="project" value="UniProtKB-KW"/>
</dbReference>
<evidence type="ECO:0000256" key="6">
    <source>
        <dbReference type="ARBA" id="ARBA00031154"/>
    </source>
</evidence>
<evidence type="ECO:0000259" key="9">
    <source>
        <dbReference type="Pfam" id="PF00248"/>
    </source>
</evidence>
<evidence type="ECO:0000256" key="4">
    <source>
        <dbReference type="ARBA" id="ARBA00022684"/>
    </source>
</evidence>
<dbReference type="PANTHER" id="PTHR13295:SF4">
    <property type="entry name" value="GLUTAMATE--CYSTEINE LIGASE REGULATORY SUBUNIT"/>
    <property type="match status" value="1"/>
</dbReference>
<reference evidence="10 11" key="1">
    <citation type="submission" date="2024-05" db="EMBL/GenBank/DDBJ databases">
        <title>Genetic variation in Jamaican populations of the coffee berry borer (Hypothenemus hampei).</title>
        <authorList>
            <person name="Errbii M."/>
            <person name="Myrie A."/>
        </authorList>
    </citation>
    <scope>NUCLEOTIDE SEQUENCE [LARGE SCALE GENOMIC DNA]</scope>
    <source>
        <strain evidence="10">JA-Hopewell-2020-01-JO</strain>
        <tissue evidence="10">Whole body</tissue>
    </source>
</reference>
<evidence type="ECO:0000256" key="3">
    <source>
        <dbReference type="ARBA" id="ARBA00011532"/>
    </source>
</evidence>
<evidence type="ECO:0000256" key="2">
    <source>
        <dbReference type="ARBA" id="ARBA00008612"/>
    </source>
</evidence>
<dbReference type="EMBL" id="JBDJPC010000005">
    <property type="protein sequence ID" value="KAL1501527.1"/>
    <property type="molecule type" value="Genomic_DNA"/>
</dbReference>
<evidence type="ECO:0000313" key="10">
    <source>
        <dbReference type="EMBL" id="KAL1501527.1"/>
    </source>
</evidence>
<evidence type="ECO:0000256" key="8">
    <source>
        <dbReference type="ARBA" id="ARBA00032926"/>
    </source>
</evidence>
<accession>A0ABD1ERW5</accession>
<evidence type="ECO:0000256" key="7">
    <source>
        <dbReference type="ARBA" id="ARBA00031732"/>
    </source>
</evidence>
<organism evidence="10 11">
    <name type="scientific">Hypothenemus hampei</name>
    <name type="common">Coffee berry borer</name>
    <dbReference type="NCBI Taxonomy" id="57062"/>
    <lineage>
        <taxon>Eukaryota</taxon>
        <taxon>Metazoa</taxon>
        <taxon>Ecdysozoa</taxon>
        <taxon>Arthropoda</taxon>
        <taxon>Hexapoda</taxon>
        <taxon>Insecta</taxon>
        <taxon>Pterygota</taxon>
        <taxon>Neoptera</taxon>
        <taxon>Endopterygota</taxon>
        <taxon>Coleoptera</taxon>
        <taxon>Polyphaga</taxon>
        <taxon>Cucujiformia</taxon>
        <taxon>Curculionidae</taxon>
        <taxon>Scolytinae</taxon>
        <taxon>Hypothenemus</taxon>
    </lineage>
</organism>
<dbReference type="Pfam" id="PF00248">
    <property type="entry name" value="Aldo_ket_red"/>
    <property type="match status" value="1"/>
</dbReference>
<feature type="domain" description="NADP-dependent oxidoreductase" evidence="9">
    <location>
        <begin position="92"/>
        <end position="208"/>
    </location>
</feature>
<evidence type="ECO:0000256" key="5">
    <source>
        <dbReference type="ARBA" id="ARBA00030406"/>
    </source>
</evidence>
<evidence type="ECO:0000256" key="1">
    <source>
        <dbReference type="ARBA" id="ARBA00005006"/>
    </source>
</evidence>